<dbReference type="AlphaFoldDB" id="A0A4Y8QAJ2"/>
<sequence length="126" mass="13714">MKWISAICILTCGLTILTGCSSTPTNGTQAGEKKPYLEATVTVNGTTAAIAIKTDLIISKEHYNQERVPGEGHIHMSVDNGENIIVTEDHTELTDLSQGPHNVKLSLHNNDHTPYDVSQSIDFEVK</sequence>
<name>A0A4Y8QAJ2_9BACL</name>
<evidence type="ECO:0000313" key="2">
    <source>
        <dbReference type="Proteomes" id="UP000298246"/>
    </source>
</evidence>
<dbReference type="PROSITE" id="PS51257">
    <property type="entry name" value="PROKAR_LIPOPROTEIN"/>
    <property type="match status" value="1"/>
</dbReference>
<reference evidence="1 2" key="1">
    <citation type="submission" date="2017-03" db="EMBL/GenBank/DDBJ databases">
        <title>Isolation of Levoglucosan Utilizing Bacteria.</title>
        <authorList>
            <person name="Arya A.S."/>
        </authorList>
    </citation>
    <scope>NUCLEOTIDE SEQUENCE [LARGE SCALE GENOMIC DNA]</scope>
    <source>
        <strain evidence="1 2">MEC069</strain>
    </source>
</reference>
<evidence type="ECO:0000313" key="1">
    <source>
        <dbReference type="EMBL" id="TFE91923.1"/>
    </source>
</evidence>
<protein>
    <recommendedName>
        <fullName evidence="3">DUF4399 domain-containing protein</fullName>
    </recommendedName>
</protein>
<comment type="caution">
    <text evidence="1">The sequence shown here is derived from an EMBL/GenBank/DDBJ whole genome shotgun (WGS) entry which is preliminary data.</text>
</comment>
<accession>A0A4Y8QAJ2</accession>
<dbReference type="OrthoDB" id="6385276at2"/>
<gene>
    <name evidence="1" type="ORF">B5M42_01415</name>
</gene>
<evidence type="ECO:0008006" key="3">
    <source>
        <dbReference type="Google" id="ProtNLM"/>
    </source>
</evidence>
<proteinExistence type="predicted"/>
<dbReference type="Proteomes" id="UP000298246">
    <property type="component" value="Unassembled WGS sequence"/>
</dbReference>
<dbReference type="EMBL" id="MYFO01000001">
    <property type="protein sequence ID" value="TFE91923.1"/>
    <property type="molecule type" value="Genomic_DNA"/>
</dbReference>
<organism evidence="1 2">
    <name type="scientific">Paenibacillus athensensis</name>
    <dbReference type="NCBI Taxonomy" id="1967502"/>
    <lineage>
        <taxon>Bacteria</taxon>
        <taxon>Bacillati</taxon>
        <taxon>Bacillota</taxon>
        <taxon>Bacilli</taxon>
        <taxon>Bacillales</taxon>
        <taxon>Paenibacillaceae</taxon>
        <taxon>Paenibacillus</taxon>
    </lineage>
</organism>
<dbReference type="RefSeq" id="WP_134748901.1">
    <property type="nucleotide sequence ID" value="NZ_MYFO02000001.1"/>
</dbReference>
<keyword evidence="2" id="KW-1185">Reference proteome</keyword>